<gene>
    <name evidence="5" type="ORF">SOIL9_30990</name>
</gene>
<dbReference type="Gene3D" id="3.30.70.270">
    <property type="match status" value="1"/>
</dbReference>
<dbReference type="EC" id="2.7.7.65" evidence="1"/>
<dbReference type="NCBIfam" id="TIGR00254">
    <property type="entry name" value="GGDEF"/>
    <property type="match status" value="1"/>
</dbReference>
<evidence type="ECO:0000313" key="6">
    <source>
        <dbReference type="Proteomes" id="UP000464178"/>
    </source>
</evidence>
<proteinExistence type="predicted"/>
<dbReference type="SMART" id="SM00240">
    <property type="entry name" value="FHA"/>
    <property type="match status" value="1"/>
</dbReference>
<dbReference type="PROSITE" id="PS50887">
    <property type="entry name" value="GGDEF"/>
    <property type="match status" value="1"/>
</dbReference>
<dbReference type="CDD" id="cd00060">
    <property type="entry name" value="FHA"/>
    <property type="match status" value="1"/>
</dbReference>
<dbReference type="SMART" id="SM00267">
    <property type="entry name" value="GGDEF"/>
    <property type="match status" value="1"/>
</dbReference>
<dbReference type="RefSeq" id="WP_162669128.1">
    <property type="nucleotide sequence ID" value="NZ_LR593886.1"/>
</dbReference>
<dbReference type="GO" id="GO:0052621">
    <property type="term" value="F:diguanylate cyclase activity"/>
    <property type="evidence" value="ECO:0007669"/>
    <property type="project" value="UniProtKB-EC"/>
</dbReference>
<organism evidence="5 6">
    <name type="scientific">Gemmata massiliana</name>
    <dbReference type="NCBI Taxonomy" id="1210884"/>
    <lineage>
        <taxon>Bacteria</taxon>
        <taxon>Pseudomonadati</taxon>
        <taxon>Planctomycetota</taxon>
        <taxon>Planctomycetia</taxon>
        <taxon>Gemmatales</taxon>
        <taxon>Gemmataceae</taxon>
        <taxon>Gemmata</taxon>
    </lineage>
</organism>
<dbReference type="AlphaFoldDB" id="A0A6P2D2J7"/>
<dbReference type="Pfam" id="PF00990">
    <property type="entry name" value="GGDEF"/>
    <property type="match status" value="1"/>
</dbReference>
<dbReference type="Gene3D" id="2.60.200.20">
    <property type="match status" value="1"/>
</dbReference>
<name>A0A6P2D2J7_9BACT</name>
<dbReference type="SUPFAM" id="SSF49879">
    <property type="entry name" value="SMAD/FHA domain"/>
    <property type="match status" value="1"/>
</dbReference>
<dbReference type="InterPro" id="IPR043128">
    <property type="entry name" value="Rev_trsase/Diguanyl_cyclase"/>
</dbReference>
<dbReference type="InterPro" id="IPR008984">
    <property type="entry name" value="SMAD_FHA_dom_sf"/>
</dbReference>
<dbReference type="Pfam" id="PF00498">
    <property type="entry name" value="FHA"/>
    <property type="match status" value="1"/>
</dbReference>
<evidence type="ECO:0000259" key="3">
    <source>
        <dbReference type="PROSITE" id="PS50006"/>
    </source>
</evidence>
<dbReference type="SUPFAM" id="SSF55073">
    <property type="entry name" value="Nucleotide cyclase"/>
    <property type="match status" value="1"/>
</dbReference>
<dbReference type="CDD" id="cd01949">
    <property type="entry name" value="GGDEF"/>
    <property type="match status" value="1"/>
</dbReference>
<dbReference type="PANTHER" id="PTHR45138:SF9">
    <property type="entry name" value="DIGUANYLATE CYCLASE DGCM-RELATED"/>
    <property type="match status" value="1"/>
</dbReference>
<feature type="domain" description="GGDEF" evidence="4">
    <location>
        <begin position="171"/>
        <end position="303"/>
    </location>
</feature>
<dbReference type="PANTHER" id="PTHR45138">
    <property type="entry name" value="REGULATORY COMPONENTS OF SENSORY TRANSDUCTION SYSTEM"/>
    <property type="match status" value="1"/>
</dbReference>
<feature type="domain" description="FHA" evidence="3">
    <location>
        <begin position="53"/>
        <end position="103"/>
    </location>
</feature>
<evidence type="ECO:0000259" key="4">
    <source>
        <dbReference type="PROSITE" id="PS50887"/>
    </source>
</evidence>
<evidence type="ECO:0000256" key="1">
    <source>
        <dbReference type="ARBA" id="ARBA00012528"/>
    </source>
</evidence>
<accession>A0A6P2D2J7</accession>
<dbReference type="KEGG" id="gms:SOIL9_30990"/>
<protein>
    <recommendedName>
        <fullName evidence="1">diguanylate cyclase</fullName>
        <ecNumber evidence="1">2.7.7.65</ecNumber>
    </recommendedName>
</protein>
<comment type="catalytic activity">
    <reaction evidence="2">
        <text>2 GTP = 3',3'-c-di-GMP + 2 diphosphate</text>
        <dbReference type="Rhea" id="RHEA:24898"/>
        <dbReference type="ChEBI" id="CHEBI:33019"/>
        <dbReference type="ChEBI" id="CHEBI:37565"/>
        <dbReference type="ChEBI" id="CHEBI:58805"/>
        <dbReference type="EC" id="2.7.7.65"/>
    </reaction>
</comment>
<dbReference type="PROSITE" id="PS50006">
    <property type="entry name" value="FHA_DOMAIN"/>
    <property type="match status" value="1"/>
</dbReference>
<evidence type="ECO:0000256" key="2">
    <source>
        <dbReference type="ARBA" id="ARBA00034247"/>
    </source>
</evidence>
<reference evidence="5 6" key="1">
    <citation type="submission" date="2019-05" db="EMBL/GenBank/DDBJ databases">
        <authorList>
            <consortium name="Science for Life Laboratories"/>
        </authorList>
    </citation>
    <scope>NUCLEOTIDE SEQUENCE [LARGE SCALE GENOMIC DNA]</scope>
    <source>
        <strain evidence="5">Soil9</strain>
    </source>
</reference>
<evidence type="ECO:0000313" key="5">
    <source>
        <dbReference type="EMBL" id="VTR94615.1"/>
    </source>
</evidence>
<dbReference type="Proteomes" id="UP000464178">
    <property type="component" value="Chromosome"/>
</dbReference>
<dbReference type="InterPro" id="IPR029787">
    <property type="entry name" value="Nucleotide_cyclase"/>
</dbReference>
<dbReference type="FunFam" id="3.30.70.270:FF:000001">
    <property type="entry name" value="Diguanylate cyclase domain protein"/>
    <property type="match status" value="1"/>
</dbReference>
<dbReference type="InterPro" id="IPR000160">
    <property type="entry name" value="GGDEF_dom"/>
</dbReference>
<sequence>MIAELIPTENSVQTFRTPSTLPAKPVDKAACLVYIYPTGPNMGTRYALGTEPAFIGRAEDCAVRNTDASVSRYHAKIALRDDGEYAVTDLGSTNGTFLNNQQKREGVLRDGDYLRIGNCIYRFLGGGNIEAEYHEEIYRLTVLDGLTQVHNRRYLSEFLDREIARSTRHNRPLALLMLDIDHFKSINDRYGHLVGDLTLRELCTRVKAVIRQDELLARYGGEEFAVVLPEADLAKAKSVAERIREVMSRPPFSFNGVTYSVTVSVGAAVTHPAEPLLPSALIARADKNLYQAKETGRNRVVAG</sequence>
<dbReference type="InterPro" id="IPR000253">
    <property type="entry name" value="FHA_dom"/>
</dbReference>
<dbReference type="InterPro" id="IPR050469">
    <property type="entry name" value="Diguanylate_Cyclase"/>
</dbReference>
<dbReference type="EMBL" id="LR593886">
    <property type="protein sequence ID" value="VTR94615.1"/>
    <property type="molecule type" value="Genomic_DNA"/>
</dbReference>
<keyword evidence="6" id="KW-1185">Reference proteome</keyword>